<feature type="active site" description="Proton donor/acceptor" evidence="9">
    <location>
        <position position="215"/>
    </location>
</feature>
<dbReference type="GO" id="GO:0160237">
    <property type="term" value="F:D-Ala-D-Ala dipeptidase activity"/>
    <property type="evidence" value="ECO:0007669"/>
    <property type="project" value="UniProtKB-EC"/>
</dbReference>
<keyword evidence="2 9" id="KW-0645">Protease</keyword>
<feature type="chain" id="PRO_5022846403" description="D-alanyl-D-alanine dipeptidase" evidence="10">
    <location>
        <begin position="21"/>
        <end position="239"/>
    </location>
</feature>
<gene>
    <name evidence="11" type="ORF">FTW19_01865</name>
</gene>
<dbReference type="CDD" id="cd14840">
    <property type="entry name" value="D-Ala-D-Ala_dipeptidase_Aad"/>
    <property type="match status" value="1"/>
</dbReference>
<feature type="binding site" evidence="9">
    <location>
        <position position="157"/>
    </location>
    <ligand>
        <name>Zn(2+)</name>
        <dbReference type="ChEBI" id="CHEBI:29105"/>
        <note>catalytic</note>
    </ligand>
</feature>
<evidence type="ECO:0000256" key="8">
    <source>
        <dbReference type="ARBA" id="ARBA00023316"/>
    </source>
</evidence>
<dbReference type="Gene3D" id="3.30.1380.10">
    <property type="match status" value="1"/>
</dbReference>
<comment type="cofactor">
    <cofactor evidence="9">
        <name>Zn(2+)</name>
        <dbReference type="ChEBI" id="CHEBI:29105"/>
    </cofactor>
    <text evidence="9">Binds 1 zinc ion per subunit.</text>
</comment>
<evidence type="ECO:0000256" key="7">
    <source>
        <dbReference type="ARBA" id="ARBA00023049"/>
    </source>
</evidence>
<keyword evidence="10" id="KW-0732">Signal</keyword>
<evidence type="ECO:0000256" key="4">
    <source>
        <dbReference type="ARBA" id="ARBA00022801"/>
    </source>
</evidence>
<evidence type="ECO:0000313" key="12">
    <source>
        <dbReference type="Proteomes" id="UP000321820"/>
    </source>
</evidence>
<dbReference type="EC" id="3.4.13.22" evidence="9"/>
<keyword evidence="12" id="KW-1185">Reference proteome</keyword>
<feature type="binding site" evidence="9">
    <location>
        <position position="150"/>
    </location>
    <ligand>
        <name>Zn(2+)</name>
        <dbReference type="ChEBI" id="CHEBI:29105"/>
        <note>catalytic</note>
    </ligand>
</feature>
<feature type="signal peptide" evidence="10">
    <location>
        <begin position="1"/>
        <end position="20"/>
    </location>
</feature>
<dbReference type="OrthoDB" id="9801430at2"/>
<dbReference type="PANTHER" id="PTHR43126">
    <property type="entry name" value="D-ALANYL-D-ALANINE DIPEPTIDASE"/>
    <property type="match status" value="1"/>
</dbReference>
<dbReference type="GO" id="GO:0008237">
    <property type="term" value="F:metallopeptidase activity"/>
    <property type="evidence" value="ECO:0007669"/>
    <property type="project" value="UniProtKB-KW"/>
</dbReference>
<dbReference type="HAMAP" id="MF_01924">
    <property type="entry name" value="A_A_dipeptidase"/>
    <property type="match status" value="1"/>
</dbReference>
<keyword evidence="4 9" id="KW-0378">Hydrolase</keyword>
<accession>A0A5B9E8F2</accession>
<reference evidence="11 12" key="1">
    <citation type="submission" date="2019-08" db="EMBL/GenBank/DDBJ databases">
        <title>Complete genome sequence of Terriglobus albidus strain ORNL.</title>
        <authorList>
            <person name="Podar M."/>
        </authorList>
    </citation>
    <scope>NUCLEOTIDE SEQUENCE [LARGE SCALE GENOMIC DNA]</scope>
    <source>
        <strain evidence="11 12">ORNL</strain>
    </source>
</reference>
<keyword evidence="3 9" id="KW-0479">Metal-binding</keyword>
<dbReference type="SUPFAM" id="SSF55166">
    <property type="entry name" value="Hedgehog/DD-peptidase"/>
    <property type="match status" value="1"/>
</dbReference>
<evidence type="ECO:0000313" key="11">
    <source>
        <dbReference type="EMBL" id="QEE26860.1"/>
    </source>
</evidence>
<evidence type="ECO:0000256" key="9">
    <source>
        <dbReference type="HAMAP-Rule" id="MF_01924"/>
    </source>
</evidence>
<keyword evidence="8" id="KW-0961">Cell wall biogenesis/degradation</keyword>
<dbReference type="AlphaFoldDB" id="A0A5B9E8F2"/>
<dbReference type="InterPro" id="IPR009045">
    <property type="entry name" value="Zn_M74/Hedgehog-like"/>
</dbReference>
<evidence type="ECO:0000256" key="2">
    <source>
        <dbReference type="ARBA" id="ARBA00022670"/>
    </source>
</evidence>
<comment type="catalytic activity">
    <reaction evidence="1 9">
        <text>D-alanyl-D-alanine + H2O = 2 D-alanine</text>
        <dbReference type="Rhea" id="RHEA:20661"/>
        <dbReference type="ChEBI" id="CHEBI:15377"/>
        <dbReference type="ChEBI" id="CHEBI:57416"/>
        <dbReference type="ChEBI" id="CHEBI:57822"/>
        <dbReference type="EC" id="3.4.13.22"/>
    </reaction>
</comment>
<dbReference type="EMBL" id="CP042806">
    <property type="protein sequence ID" value="QEE26860.1"/>
    <property type="molecule type" value="Genomic_DNA"/>
</dbReference>
<dbReference type="KEGG" id="talb:FTW19_01865"/>
<comment type="similarity">
    <text evidence="9">Belongs to the peptidase M15D family.</text>
</comment>
<dbReference type="Pfam" id="PF01427">
    <property type="entry name" value="Peptidase_M15"/>
    <property type="match status" value="1"/>
</dbReference>
<evidence type="ECO:0000256" key="6">
    <source>
        <dbReference type="ARBA" id="ARBA00022997"/>
    </source>
</evidence>
<feature type="binding site" evidence="9">
    <location>
        <position position="218"/>
    </location>
    <ligand>
        <name>Zn(2+)</name>
        <dbReference type="ChEBI" id="CHEBI:29105"/>
        <note>catalytic</note>
    </ligand>
</feature>
<dbReference type="GO" id="GO:0071555">
    <property type="term" value="P:cell wall organization"/>
    <property type="evidence" value="ECO:0007669"/>
    <property type="project" value="UniProtKB-KW"/>
</dbReference>
<dbReference type="GO" id="GO:0006508">
    <property type="term" value="P:proteolysis"/>
    <property type="evidence" value="ECO:0007669"/>
    <property type="project" value="UniProtKB-KW"/>
</dbReference>
<dbReference type="RefSeq" id="WP_147646029.1">
    <property type="nucleotide sequence ID" value="NZ_CP042806.1"/>
</dbReference>
<protein>
    <recommendedName>
        <fullName evidence="9">D-alanyl-D-alanine dipeptidase</fullName>
        <shortName evidence="9">D-Ala-D-Ala dipeptidase</shortName>
        <ecNumber evidence="9">3.4.13.22</ecNumber>
    </recommendedName>
</protein>
<keyword evidence="7 9" id="KW-0482">Metalloprotease</keyword>
<organism evidence="11 12">
    <name type="scientific">Terriglobus albidus</name>
    <dbReference type="NCBI Taxonomy" id="1592106"/>
    <lineage>
        <taxon>Bacteria</taxon>
        <taxon>Pseudomonadati</taxon>
        <taxon>Acidobacteriota</taxon>
        <taxon>Terriglobia</taxon>
        <taxon>Terriglobales</taxon>
        <taxon>Acidobacteriaceae</taxon>
        <taxon>Terriglobus</taxon>
    </lineage>
</organism>
<dbReference type="InterPro" id="IPR000755">
    <property type="entry name" value="A_A_dipeptidase"/>
</dbReference>
<feature type="site" description="Transition state stabilizer" evidence="9">
    <location>
        <position position="121"/>
    </location>
</feature>
<name>A0A5B9E8F2_9BACT</name>
<dbReference type="PANTHER" id="PTHR43126:SF1">
    <property type="entry name" value="D-ALANYL-D-ALANINE DIPEPTIDASE"/>
    <property type="match status" value="1"/>
</dbReference>
<keyword evidence="6 9" id="KW-0224">Dipeptidase</keyword>
<keyword evidence="5 9" id="KW-0862">Zinc</keyword>
<dbReference type="Proteomes" id="UP000321820">
    <property type="component" value="Chromosome"/>
</dbReference>
<evidence type="ECO:0000256" key="5">
    <source>
        <dbReference type="ARBA" id="ARBA00022833"/>
    </source>
</evidence>
<proteinExistence type="inferred from homology"/>
<evidence type="ECO:0000256" key="3">
    <source>
        <dbReference type="ARBA" id="ARBA00022723"/>
    </source>
</evidence>
<evidence type="ECO:0000256" key="10">
    <source>
        <dbReference type="SAM" id="SignalP"/>
    </source>
</evidence>
<comment type="function">
    <text evidence="9">Catalyzes hydrolysis of the D-alanyl-D-alanine dipeptide.</text>
</comment>
<evidence type="ECO:0000256" key="1">
    <source>
        <dbReference type="ARBA" id="ARBA00001362"/>
    </source>
</evidence>
<sequence length="239" mass="27313">MKQSLWLTASCMLALTSALAQSPVFKITPLRPVEELRKEALAVQPPHEEGAFLQPALTELVKFDPTIKLDIRYATANNFLGTPVYTQARAFLERPAAEALVRASQELRPLGYGLIIHDAYRPWYITRIFWDATPDNLKIFVADPKAGSKHNRGCAVDLSLYDLKTGTEVVMPSGYDEMTERAYANYNGGTEEERSRRSILRHAMEKQGFQINPTEWWHFDYKDWKQYPILNSPFETLSN</sequence>
<dbReference type="GO" id="GO:0008270">
    <property type="term" value="F:zinc ion binding"/>
    <property type="evidence" value="ECO:0007669"/>
    <property type="project" value="UniProtKB-UniRule"/>
</dbReference>